<organism evidence="2 3">
    <name type="scientific">Candidatus Caccousia avicola</name>
    <dbReference type="NCBI Taxonomy" id="2840721"/>
    <lineage>
        <taxon>Bacteria</taxon>
        <taxon>Bacillati</taxon>
        <taxon>Bacillota</taxon>
        <taxon>Clostridia</taxon>
        <taxon>Eubacteriales</taxon>
        <taxon>Oscillospiraceae</taxon>
        <taxon>Oscillospiraceae incertae sedis</taxon>
        <taxon>Candidatus Caccousia</taxon>
    </lineage>
</organism>
<evidence type="ECO:0000313" key="2">
    <source>
        <dbReference type="EMBL" id="HIR46875.1"/>
    </source>
</evidence>
<dbReference type="AlphaFoldDB" id="A0A9D1DE13"/>
<feature type="transmembrane region" description="Helical" evidence="1">
    <location>
        <begin position="129"/>
        <end position="150"/>
    </location>
</feature>
<proteinExistence type="predicted"/>
<feature type="transmembrane region" description="Helical" evidence="1">
    <location>
        <begin position="427"/>
        <end position="454"/>
    </location>
</feature>
<feature type="transmembrane region" description="Helical" evidence="1">
    <location>
        <begin position="489"/>
        <end position="515"/>
    </location>
</feature>
<feature type="transmembrane region" description="Helical" evidence="1">
    <location>
        <begin position="88"/>
        <end position="108"/>
    </location>
</feature>
<feature type="transmembrane region" description="Helical" evidence="1">
    <location>
        <begin position="401"/>
        <end position="421"/>
    </location>
</feature>
<comment type="caution">
    <text evidence="2">The sequence shown here is derived from an EMBL/GenBank/DDBJ whole genome shotgun (WGS) entry which is preliminary data.</text>
</comment>
<feature type="transmembrane region" description="Helical" evidence="1">
    <location>
        <begin position="466"/>
        <end position="483"/>
    </location>
</feature>
<dbReference type="EMBL" id="DVGZ01000041">
    <property type="protein sequence ID" value="HIR46875.1"/>
    <property type="molecule type" value="Genomic_DNA"/>
</dbReference>
<protein>
    <submittedName>
        <fullName evidence="2">Uncharacterized protein</fullName>
    </submittedName>
</protein>
<reference evidence="2" key="1">
    <citation type="submission" date="2020-10" db="EMBL/GenBank/DDBJ databases">
        <authorList>
            <person name="Gilroy R."/>
        </authorList>
    </citation>
    <scope>NUCLEOTIDE SEQUENCE</scope>
    <source>
        <strain evidence="2">ChiSxjej1B13-7958</strain>
    </source>
</reference>
<feature type="transmembrane region" description="Helical" evidence="1">
    <location>
        <begin position="339"/>
        <end position="357"/>
    </location>
</feature>
<feature type="transmembrane region" description="Helical" evidence="1">
    <location>
        <begin position="314"/>
        <end position="333"/>
    </location>
</feature>
<dbReference type="Proteomes" id="UP000824242">
    <property type="component" value="Unassembled WGS sequence"/>
</dbReference>
<feature type="transmembrane region" description="Helical" evidence="1">
    <location>
        <begin position="198"/>
        <end position="220"/>
    </location>
</feature>
<feature type="transmembrane region" description="Helical" evidence="1">
    <location>
        <begin position="156"/>
        <end position="178"/>
    </location>
</feature>
<accession>A0A9D1DE13</accession>
<evidence type="ECO:0000256" key="1">
    <source>
        <dbReference type="SAM" id="Phobius"/>
    </source>
</evidence>
<keyword evidence="1" id="KW-0472">Membrane</keyword>
<keyword evidence="1" id="KW-0812">Transmembrane</keyword>
<sequence length="523" mass="59052">MLNAFLQSFSLKNTYRVNAILYAIKQIPLIGKLLPDSLYSVQGLKIFANVLAGIWEVLTIFAGKFLYLALMVVLPCAIWESLPYETLFLHILIPLTILGAFVNTYLFNPTRDKYYAVILLRMNARDYALSDYGYALLKVLVGMLAATLALGLPSGLPLWICLLFPFFVAGCKLVVVWISLADYERRGIANNENKLGKLTWIIGALLLAAAYALPALGILLPWQASAVIFAAGILAGLLSLRKLLTFREFRSMYQQLLPQAMNQRANLTQATRTRTEKMISTDASVTSRKEGFEFLNELFIRRHQKILWKSSKRIAAVALVLFIAAAASLFFFPEAKEEVNALLLVYLPYFTFIMYAINRGTGFTQALFINCDHSLLTYPFYKKPDMVLRLFRIRLREIMKINLLPAIVIGGGLTALLYLSGGTDNPLNYAILLVSILCMSMFFSVHYLTIYYLLQPYNAGTELKSGTYRFVLSATYLVCFFLMQQRIPILLFGALAILFCVLYCIAACVLVYFFAPRTFRIRP</sequence>
<keyword evidence="1" id="KW-1133">Transmembrane helix</keyword>
<feature type="transmembrane region" description="Helical" evidence="1">
    <location>
        <begin position="226"/>
        <end position="244"/>
    </location>
</feature>
<reference evidence="2" key="2">
    <citation type="journal article" date="2021" name="PeerJ">
        <title>Extensive microbial diversity within the chicken gut microbiome revealed by metagenomics and culture.</title>
        <authorList>
            <person name="Gilroy R."/>
            <person name="Ravi A."/>
            <person name="Getino M."/>
            <person name="Pursley I."/>
            <person name="Horton D.L."/>
            <person name="Alikhan N.F."/>
            <person name="Baker D."/>
            <person name="Gharbi K."/>
            <person name="Hall N."/>
            <person name="Watson M."/>
            <person name="Adriaenssens E.M."/>
            <person name="Foster-Nyarko E."/>
            <person name="Jarju S."/>
            <person name="Secka A."/>
            <person name="Antonio M."/>
            <person name="Oren A."/>
            <person name="Chaudhuri R.R."/>
            <person name="La Ragione R."/>
            <person name="Hildebrand F."/>
            <person name="Pallen M.J."/>
        </authorList>
    </citation>
    <scope>NUCLEOTIDE SEQUENCE</scope>
    <source>
        <strain evidence="2">ChiSxjej1B13-7958</strain>
    </source>
</reference>
<evidence type="ECO:0000313" key="3">
    <source>
        <dbReference type="Proteomes" id="UP000824242"/>
    </source>
</evidence>
<name>A0A9D1DE13_9FIRM</name>
<gene>
    <name evidence="2" type="ORF">IAB89_04320</name>
</gene>